<organism evidence="1 2">
    <name type="scientific">Actinophytocola glycyrrhizae</name>
    <dbReference type="NCBI Taxonomy" id="2044873"/>
    <lineage>
        <taxon>Bacteria</taxon>
        <taxon>Bacillati</taxon>
        <taxon>Actinomycetota</taxon>
        <taxon>Actinomycetes</taxon>
        <taxon>Pseudonocardiales</taxon>
        <taxon>Pseudonocardiaceae</taxon>
    </lineage>
</organism>
<name>A0ABV9S401_9PSEU</name>
<dbReference type="EMBL" id="JBHSIS010000007">
    <property type="protein sequence ID" value="MFC4855265.1"/>
    <property type="molecule type" value="Genomic_DNA"/>
</dbReference>
<reference evidence="2" key="1">
    <citation type="journal article" date="2019" name="Int. J. Syst. Evol. Microbiol.">
        <title>The Global Catalogue of Microorganisms (GCM) 10K type strain sequencing project: providing services to taxonomists for standard genome sequencing and annotation.</title>
        <authorList>
            <consortium name="The Broad Institute Genomics Platform"/>
            <consortium name="The Broad Institute Genome Sequencing Center for Infectious Disease"/>
            <person name="Wu L."/>
            <person name="Ma J."/>
        </authorList>
    </citation>
    <scope>NUCLEOTIDE SEQUENCE [LARGE SCALE GENOMIC DNA]</scope>
    <source>
        <strain evidence="2">ZS-22-S1</strain>
    </source>
</reference>
<dbReference type="Proteomes" id="UP001595859">
    <property type="component" value="Unassembled WGS sequence"/>
</dbReference>
<protein>
    <recommendedName>
        <fullName evidence="3">CDP-glycerol:poly(Glycerophosphate) glycerophosphotransferase</fullName>
    </recommendedName>
</protein>
<gene>
    <name evidence="1" type="ORF">ACFPCV_17290</name>
</gene>
<comment type="caution">
    <text evidence="1">The sequence shown here is derived from an EMBL/GenBank/DDBJ whole genome shotgun (WGS) entry which is preliminary data.</text>
</comment>
<evidence type="ECO:0000313" key="2">
    <source>
        <dbReference type="Proteomes" id="UP001595859"/>
    </source>
</evidence>
<evidence type="ECO:0000313" key="1">
    <source>
        <dbReference type="EMBL" id="MFC4855265.1"/>
    </source>
</evidence>
<dbReference type="RefSeq" id="WP_378057214.1">
    <property type="nucleotide sequence ID" value="NZ_JBHSIS010000007.1"/>
</dbReference>
<accession>A0ABV9S401</accession>
<keyword evidence="2" id="KW-1185">Reference proteome</keyword>
<evidence type="ECO:0008006" key="3">
    <source>
        <dbReference type="Google" id="ProtNLM"/>
    </source>
</evidence>
<sequence length="380" mass="41135">MTERWYSGPGDRIATRGVFRHGCRTVLVVVPFVGAGTRLMDVLPLLEADHRISTVFAVAPNSEGAACPSAEEFLRAHSCLVLPWQEALRYEFDLVLAVGPHGLAGLRGKSLLLDRESVPNGECVLPDVLALSHDSELDLLAESCQEALPAATVVGDISYDRLLASIPFRGRYRQALGLSRGQRLVVTSTRRPDLVGRMVDELSACRFTVAVTIHPEVWDAHGGWQVRAWLADGLDAGALLLPPGQGWQGALIAADLVIGDCDPVTRYGAAIGLPTMVVASPEEGCRDPLSDLVRRLAPPVRADHPLADEVRAGMAGDRSWQDLVAARITSRPGRAGELLRQLLYRTLDLREPARAAPCPPVPLPCPITGATWWWKKTVGE</sequence>
<proteinExistence type="predicted"/>